<dbReference type="InterPro" id="IPR002499">
    <property type="entry name" value="Vault_N"/>
</dbReference>
<dbReference type="FunFam" id="3.30.479.30:FF:000010">
    <property type="entry name" value="major vault protein-like"/>
    <property type="match status" value="1"/>
</dbReference>
<dbReference type="CDD" id="cd08825">
    <property type="entry name" value="MVP_shoulder"/>
    <property type="match status" value="1"/>
</dbReference>
<feature type="repeat" description="MVP" evidence="8">
    <location>
        <begin position="224"/>
        <end position="278"/>
    </location>
</feature>
<keyword evidence="5" id="KW-0677">Repeat</keyword>
<dbReference type="EMBL" id="CAXLJL010000079">
    <property type="protein sequence ID" value="CAL5130987.1"/>
    <property type="molecule type" value="Genomic_DNA"/>
</dbReference>
<dbReference type="FunFam" id="2.30.30.550:FF:000001">
    <property type="entry name" value="major vault protein-like"/>
    <property type="match status" value="2"/>
</dbReference>
<feature type="domain" description="Major vault protein shoulder" evidence="11">
    <location>
        <begin position="536"/>
        <end position="654"/>
    </location>
</feature>
<feature type="domain" description="Major vault protein repeat" evidence="14">
    <location>
        <begin position="397"/>
        <end position="456"/>
    </location>
</feature>
<evidence type="ECO:0000259" key="14">
    <source>
        <dbReference type="Pfam" id="PF17796"/>
    </source>
</evidence>
<feature type="repeat" description="MVP" evidence="8">
    <location>
        <begin position="58"/>
        <end position="118"/>
    </location>
</feature>
<dbReference type="Pfam" id="PF11978">
    <property type="entry name" value="MVP_shoulder"/>
    <property type="match status" value="1"/>
</dbReference>
<dbReference type="InterPro" id="IPR021870">
    <property type="entry name" value="MVP_shoulder"/>
</dbReference>
<evidence type="ECO:0000256" key="5">
    <source>
        <dbReference type="ARBA" id="ARBA00022737"/>
    </source>
</evidence>
<dbReference type="Pfam" id="PF17794">
    <property type="entry name" value="Vault_2"/>
    <property type="match status" value="2"/>
</dbReference>
<dbReference type="PROSITE" id="PS50096">
    <property type="entry name" value="IQ"/>
    <property type="match status" value="1"/>
</dbReference>
<feature type="domain" description="Major vault protein repeat" evidence="10">
    <location>
        <begin position="169"/>
        <end position="208"/>
    </location>
</feature>
<dbReference type="Pfam" id="PF17796">
    <property type="entry name" value="Vault_4"/>
    <property type="match status" value="1"/>
</dbReference>
<evidence type="ECO:0000259" key="10">
    <source>
        <dbReference type="Pfam" id="PF01505"/>
    </source>
</evidence>
<evidence type="ECO:0000256" key="4">
    <source>
        <dbReference type="ARBA" id="ARBA00022490"/>
    </source>
</evidence>
<feature type="domain" description="Major vault protein repeat" evidence="10">
    <location>
        <begin position="222"/>
        <end position="261"/>
    </location>
</feature>
<dbReference type="FunFam" id="2.30.30.570:FF:000002">
    <property type="entry name" value="Major vault protein-alpha"/>
    <property type="match status" value="1"/>
</dbReference>
<feature type="repeat" description="MVP" evidence="8">
    <location>
        <begin position="329"/>
        <end position="400"/>
    </location>
</feature>
<reference evidence="15" key="1">
    <citation type="submission" date="2024-06" db="EMBL/GenBank/DDBJ databases">
        <authorList>
            <person name="Liu X."/>
            <person name="Lenzi L."/>
            <person name="Haldenby T S."/>
            <person name="Uol C."/>
        </authorList>
    </citation>
    <scope>NUCLEOTIDE SEQUENCE</scope>
</reference>
<sequence>MPSGDKSPVIRIAPYHYVHVLNLNTNITRLLLGPRTYVCLEDEKIVVGPEKMICLPPMKYCIISNPVVKSEAGAPVLDNTGQVKLKKGDVEYRFSQDPFPLYPGEALFGEIADVPVVAANTALRLEAVTDFKDGDQERVAGEQWMFEGPATYYPRKEVTVIKSETGHEIAPNTALCMRATKDCVDHNGNTRTYGELWLVKTPGVYLPGAYEEVVETRKAFNLNEKIALHVRALVPHVDEFGKNHKYGDEWLITSDDTDSHICSVNEEIVGTVDITVLTAHQYCVILNPVDEKGLPQLGRKKLVRGEKSFFLKPGESLQSGVEDSYILQNDEGLMLRAEERFVDEFESVSPESEGGEGEPPVQKRKVLRRPGDQWIIRGPMEYVPPIQVQVVCRRTLIPLDLNEGIYVRNKKTGEIRAVIGEAYMLNQDEELWEKKLPPEVIQLLAENKDPLADRGAYARKSASSSPEEIDLTRVVTFQVPHNAAVQIYDYKEKKARVEFGPTLVMLGPNEQFTRLSLSGGKPKRPNVIKSLCLLLGPDFCTDVIVVETADHARLSLQLSYNWHFAVPKPCSQEDAAKLFSVPDFIGDLCKAIASRVRGTVASVQFDDFHKNSARIIRTSVFGLDEENKVRDVFIFGQNNLQITSIDVQSVEPVDQRTRDSLQKSVQLAIEITTNSQEATARHEAERVEQEARGRLERQRIQDESAAEEARRSLLETRVQLAALESSGQAKAEAQSRAEAARIEGESRIEQAKLHASAMEIETDAELERLKKAREAELAYMSEKMALEAKYKRESVQDEVARFTAMIQALGQETLKSIATASSEQDLRMLSALGLQSTLITDGTTPINLLTTAHGLIGRLVDGPQKSGNNDKKSTPAVMPPPHFGAAEIPTIATAVHEETSDA</sequence>
<evidence type="ECO:0000259" key="11">
    <source>
        <dbReference type="Pfam" id="PF11978"/>
    </source>
</evidence>
<dbReference type="Gene3D" id="2.30.30.550">
    <property type="entry name" value="Major Vault Protein repeat"/>
    <property type="match status" value="4"/>
</dbReference>
<evidence type="ECO:0000313" key="16">
    <source>
        <dbReference type="Proteomes" id="UP001497525"/>
    </source>
</evidence>
<evidence type="ECO:0000256" key="9">
    <source>
        <dbReference type="SAM" id="MobiDB-lite"/>
    </source>
</evidence>
<keyword evidence="7 8" id="KW-0687">Ribonucleoprotein</keyword>
<dbReference type="Gene3D" id="2.30.30.620">
    <property type="match status" value="1"/>
</dbReference>
<evidence type="ECO:0000256" key="2">
    <source>
        <dbReference type="ARBA" id="ARBA00004496"/>
    </source>
</evidence>
<dbReference type="PROSITE" id="PS51224">
    <property type="entry name" value="MVP"/>
    <property type="match status" value="6"/>
</dbReference>
<evidence type="ECO:0000313" key="15">
    <source>
        <dbReference type="EMBL" id="CAL5130987.1"/>
    </source>
</evidence>
<feature type="domain" description="Major vault protein repeat" evidence="12">
    <location>
        <begin position="52"/>
        <end position="111"/>
    </location>
</feature>
<dbReference type="InterPro" id="IPR043023">
    <property type="entry name" value="MVP_rep_sf"/>
</dbReference>
<feature type="domain" description="Major vault protein repeat" evidence="10">
    <location>
        <begin position="325"/>
        <end position="385"/>
    </location>
</feature>
<dbReference type="InterPro" id="IPR041139">
    <property type="entry name" value="MVP_rep_dom"/>
</dbReference>
<comment type="subcellular location">
    <subcellularLocation>
        <location evidence="2 8">Cytoplasm</location>
    </subcellularLocation>
    <subcellularLocation>
        <location evidence="1">Nucleus</location>
    </subcellularLocation>
</comment>
<dbReference type="InterPro" id="IPR039059">
    <property type="entry name" value="MVP"/>
</dbReference>
<evidence type="ECO:0000256" key="3">
    <source>
        <dbReference type="ARBA" id="ARBA00018296"/>
    </source>
</evidence>
<dbReference type="Gene3D" id="6.10.250.720">
    <property type="match status" value="1"/>
</dbReference>
<evidence type="ECO:0000256" key="1">
    <source>
        <dbReference type="ARBA" id="ARBA00004123"/>
    </source>
</evidence>
<feature type="repeat" description="MVP" evidence="8">
    <location>
        <begin position="280"/>
        <end position="328"/>
    </location>
</feature>
<evidence type="ECO:0000256" key="8">
    <source>
        <dbReference type="PROSITE-ProRule" id="PRU00571"/>
    </source>
</evidence>
<dbReference type="PANTHER" id="PTHR14165:SF3">
    <property type="entry name" value="MAJOR VAULT PROTEIN"/>
    <property type="match status" value="1"/>
</dbReference>
<feature type="repeat" description="MVP" evidence="8">
    <location>
        <begin position="119"/>
        <end position="170"/>
    </location>
</feature>
<dbReference type="FunFam" id="2.30.30.560:FF:000001">
    <property type="entry name" value="major vault protein-like"/>
    <property type="match status" value="1"/>
</dbReference>
<dbReference type="Gene3D" id="2.30.30.570">
    <property type="match status" value="2"/>
</dbReference>
<protein>
    <recommendedName>
        <fullName evidence="3">Major vault protein</fullName>
    </recommendedName>
</protein>
<dbReference type="InterPro" id="IPR041136">
    <property type="entry name" value="Vault_4"/>
</dbReference>
<dbReference type="AlphaFoldDB" id="A0AAV2T677"/>
<keyword evidence="4 8" id="KW-0963">Cytoplasm</keyword>
<feature type="repeat" description="MVP" evidence="8">
    <location>
        <begin position="171"/>
        <end position="223"/>
    </location>
</feature>
<evidence type="ECO:0000259" key="13">
    <source>
        <dbReference type="Pfam" id="PF17795"/>
    </source>
</evidence>
<dbReference type="Gene3D" id="3.30.479.30">
    <property type="entry name" value="Band 7 domain"/>
    <property type="match status" value="1"/>
</dbReference>
<evidence type="ECO:0000256" key="7">
    <source>
        <dbReference type="ARBA" id="ARBA00023274"/>
    </source>
</evidence>
<proteinExistence type="predicted"/>
<evidence type="ECO:0000256" key="6">
    <source>
        <dbReference type="ARBA" id="ARBA00023242"/>
    </source>
</evidence>
<evidence type="ECO:0000259" key="12">
    <source>
        <dbReference type="Pfam" id="PF17794"/>
    </source>
</evidence>
<dbReference type="GO" id="GO:0005634">
    <property type="term" value="C:nucleus"/>
    <property type="evidence" value="ECO:0007669"/>
    <property type="project" value="UniProtKB-SubCell"/>
</dbReference>
<feature type="domain" description="Major vault protein repeat" evidence="12">
    <location>
        <begin position="274"/>
        <end position="321"/>
    </location>
</feature>
<organism evidence="15 16">
    <name type="scientific">Calicophoron daubneyi</name>
    <name type="common">Rumen fluke</name>
    <name type="synonym">Paramphistomum daubneyi</name>
    <dbReference type="NCBI Taxonomy" id="300641"/>
    <lineage>
        <taxon>Eukaryota</taxon>
        <taxon>Metazoa</taxon>
        <taxon>Spiralia</taxon>
        <taxon>Lophotrochozoa</taxon>
        <taxon>Platyhelminthes</taxon>
        <taxon>Trematoda</taxon>
        <taxon>Digenea</taxon>
        <taxon>Plagiorchiida</taxon>
        <taxon>Pronocephalata</taxon>
        <taxon>Paramphistomoidea</taxon>
        <taxon>Paramphistomidae</taxon>
        <taxon>Calicophoron</taxon>
    </lineage>
</organism>
<dbReference type="InterPro" id="IPR036013">
    <property type="entry name" value="Band_7/SPFH_dom_sf"/>
</dbReference>
<dbReference type="Pfam" id="PF17795">
    <property type="entry name" value="Vault_3"/>
    <property type="match status" value="1"/>
</dbReference>
<dbReference type="Gene3D" id="2.30.30.560">
    <property type="match status" value="2"/>
</dbReference>
<feature type="domain" description="Major vault protein repeat" evidence="13">
    <location>
        <begin position="474"/>
        <end position="535"/>
    </location>
</feature>
<dbReference type="PANTHER" id="PTHR14165">
    <property type="entry name" value="MAJOR VAULT PROTEIN"/>
    <property type="match status" value="1"/>
</dbReference>
<feature type="region of interest" description="Disordered" evidence="9">
    <location>
        <begin position="860"/>
        <end position="884"/>
    </location>
</feature>
<dbReference type="InterPro" id="IPR040989">
    <property type="entry name" value="Vault_3"/>
</dbReference>
<feature type="compositionally biased region" description="Basic and acidic residues" evidence="9">
    <location>
        <begin position="679"/>
        <end position="708"/>
    </location>
</feature>
<dbReference type="InterPro" id="IPR043179">
    <property type="entry name" value="Vault_2_sf"/>
</dbReference>
<dbReference type="Pfam" id="PF01505">
    <property type="entry name" value="Vault"/>
    <property type="match status" value="4"/>
</dbReference>
<feature type="region of interest" description="Disordered" evidence="9">
    <location>
        <begin position="675"/>
        <end position="708"/>
    </location>
</feature>
<dbReference type="FunFam" id="2.30.30.560:FF:000002">
    <property type="entry name" value="Major vault protein-alpha"/>
    <property type="match status" value="1"/>
</dbReference>
<dbReference type="Proteomes" id="UP001497525">
    <property type="component" value="Unassembled WGS sequence"/>
</dbReference>
<comment type="caution">
    <text evidence="15">The sequence shown here is derived from an EMBL/GenBank/DDBJ whole genome shotgun (WGS) entry which is preliminary data.</text>
</comment>
<dbReference type="GO" id="GO:1990904">
    <property type="term" value="C:ribonucleoprotein complex"/>
    <property type="evidence" value="ECO:0007669"/>
    <property type="project" value="UniProtKB-UniRule"/>
</dbReference>
<accession>A0AAV2T677</accession>
<dbReference type="InterPro" id="IPR041134">
    <property type="entry name" value="Vault_2"/>
</dbReference>
<keyword evidence="6" id="KW-0539">Nucleus</keyword>
<feature type="domain" description="Major vault protein repeat" evidence="10">
    <location>
        <begin position="116"/>
        <end position="155"/>
    </location>
</feature>
<dbReference type="GO" id="GO:0005737">
    <property type="term" value="C:cytoplasm"/>
    <property type="evidence" value="ECO:0007669"/>
    <property type="project" value="UniProtKB-SubCell"/>
</dbReference>
<dbReference type="FunFam" id="2.30.30.570:FF:000001">
    <property type="entry name" value="major vault protein-like"/>
    <property type="match status" value="1"/>
</dbReference>
<dbReference type="Gene3D" id="6.20.380.10">
    <property type="match status" value="1"/>
</dbReference>
<name>A0AAV2T677_CALDB</name>
<gene>
    <name evidence="15" type="ORF">CDAUBV1_LOCUS3183</name>
</gene>